<dbReference type="InterPro" id="IPR028082">
    <property type="entry name" value="Peripla_BP_I"/>
</dbReference>
<dbReference type="Pfam" id="PF00356">
    <property type="entry name" value="LacI"/>
    <property type="match status" value="1"/>
</dbReference>
<dbReference type="Gene3D" id="1.10.260.40">
    <property type="entry name" value="lambda repressor-like DNA-binding domains"/>
    <property type="match status" value="1"/>
</dbReference>
<dbReference type="SMART" id="SM00354">
    <property type="entry name" value="HTH_LACI"/>
    <property type="match status" value="1"/>
</dbReference>
<keyword evidence="2 5" id="KW-0238">DNA-binding</keyword>
<dbReference type="EMBL" id="JBHSGT010000004">
    <property type="protein sequence ID" value="MFC4709092.1"/>
    <property type="molecule type" value="Genomic_DNA"/>
</dbReference>
<feature type="domain" description="HTH lacI-type" evidence="4">
    <location>
        <begin position="2"/>
        <end position="55"/>
    </location>
</feature>
<keyword evidence="6" id="KW-1185">Reference proteome</keyword>
<evidence type="ECO:0000313" key="6">
    <source>
        <dbReference type="Proteomes" id="UP001596026"/>
    </source>
</evidence>
<dbReference type="SUPFAM" id="SSF47413">
    <property type="entry name" value="lambda repressor-like DNA-binding domains"/>
    <property type="match status" value="1"/>
</dbReference>
<dbReference type="InterPro" id="IPR000843">
    <property type="entry name" value="HTH_LacI"/>
</dbReference>
<evidence type="ECO:0000256" key="2">
    <source>
        <dbReference type="ARBA" id="ARBA00023125"/>
    </source>
</evidence>
<keyword evidence="3" id="KW-0804">Transcription</keyword>
<evidence type="ECO:0000259" key="4">
    <source>
        <dbReference type="PROSITE" id="PS50932"/>
    </source>
</evidence>
<dbReference type="RefSeq" id="WP_379962796.1">
    <property type="nucleotide sequence ID" value="NZ_JBHSGT010000004.1"/>
</dbReference>
<dbReference type="Proteomes" id="UP001596026">
    <property type="component" value="Unassembled WGS sequence"/>
</dbReference>
<dbReference type="PROSITE" id="PS50932">
    <property type="entry name" value="HTH_LACI_2"/>
    <property type="match status" value="1"/>
</dbReference>
<evidence type="ECO:0000256" key="1">
    <source>
        <dbReference type="ARBA" id="ARBA00023015"/>
    </source>
</evidence>
<protein>
    <submittedName>
        <fullName evidence="5">LacI family DNA-binding transcriptional regulator</fullName>
    </submittedName>
</protein>
<name>A0ABV9LZZ3_9ENTE</name>
<dbReference type="InterPro" id="IPR010982">
    <property type="entry name" value="Lambda_DNA-bd_dom_sf"/>
</dbReference>
<evidence type="ECO:0000313" key="5">
    <source>
        <dbReference type="EMBL" id="MFC4709092.1"/>
    </source>
</evidence>
<dbReference type="Pfam" id="PF13377">
    <property type="entry name" value="Peripla_BP_3"/>
    <property type="match status" value="1"/>
</dbReference>
<dbReference type="PANTHER" id="PTHR30146:SF154">
    <property type="entry name" value="TRANSCRIPTION REGULATOR, MEMBER OF GALR FAMILY"/>
    <property type="match status" value="1"/>
</dbReference>
<gene>
    <name evidence="5" type="ORF">ACFO3L_00315</name>
</gene>
<dbReference type="PANTHER" id="PTHR30146">
    <property type="entry name" value="LACI-RELATED TRANSCRIPTIONAL REPRESSOR"/>
    <property type="match status" value="1"/>
</dbReference>
<comment type="caution">
    <text evidence="5">The sequence shown here is derived from an EMBL/GenBank/DDBJ whole genome shotgun (WGS) entry which is preliminary data.</text>
</comment>
<sequence>MVTINDIAELAGVAKSTVSRYLNNGQVSAATRLKIEKVINETGYRPNPFARSLKAQHTYMIGVIIPRLNSPSTNNVLGGIDEEAHKRGYQLIITNSNQDDAREAENIDMLTKQKVAGIIIFGREMNDALAEKVRQSSIPILVLGQEIKGVHSIVHADYQAGKKMAEHALALGHRKILFVGVTPKDYAVGVLRKNGFIEEAQKNGATVQTIETTFSKKDTYQKALKFLKNTQATYIACATDNIAIAVLKAAYELGYKVPEDFSLSGFGGYESTNYVNPAITTVTYPYWELGIYAMDNLRKLLKTQEIPETIEMKNELNIKASTRSLTRSKD</sequence>
<dbReference type="SUPFAM" id="SSF53822">
    <property type="entry name" value="Periplasmic binding protein-like I"/>
    <property type="match status" value="1"/>
</dbReference>
<proteinExistence type="predicted"/>
<dbReference type="PRINTS" id="PR00036">
    <property type="entry name" value="HTHLACI"/>
</dbReference>
<accession>A0ABV9LZZ3</accession>
<dbReference type="Gene3D" id="3.40.50.2300">
    <property type="match status" value="2"/>
</dbReference>
<dbReference type="InterPro" id="IPR046335">
    <property type="entry name" value="LacI/GalR-like_sensor"/>
</dbReference>
<keyword evidence="1" id="KW-0805">Transcription regulation</keyword>
<dbReference type="CDD" id="cd01392">
    <property type="entry name" value="HTH_LacI"/>
    <property type="match status" value="1"/>
</dbReference>
<organism evidence="5 6">
    <name type="scientific">Enterococcus eurekensis</name>
    <dbReference type="NCBI Taxonomy" id="1159753"/>
    <lineage>
        <taxon>Bacteria</taxon>
        <taxon>Bacillati</taxon>
        <taxon>Bacillota</taxon>
        <taxon>Bacilli</taxon>
        <taxon>Lactobacillales</taxon>
        <taxon>Enterococcaceae</taxon>
        <taxon>Enterococcus</taxon>
    </lineage>
</organism>
<dbReference type="GO" id="GO:0003677">
    <property type="term" value="F:DNA binding"/>
    <property type="evidence" value="ECO:0007669"/>
    <property type="project" value="UniProtKB-KW"/>
</dbReference>
<dbReference type="CDD" id="cd01542">
    <property type="entry name" value="PBP1_TreR-like"/>
    <property type="match status" value="1"/>
</dbReference>
<evidence type="ECO:0000256" key="3">
    <source>
        <dbReference type="ARBA" id="ARBA00023163"/>
    </source>
</evidence>
<reference evidence="6" key="1">
    <citation type="journal article" date="2019" name="Int. J. Syst. Evol. Microbiol.">
        <title>The Global Catalogue of Microorganisms (GCM) 10K type strain sequencing project: providing services to taxonomists for standard genome sequencing and annotation.</title>
        <authorList>
            <consortium name="The Broad Institute Genomics Platform"/>
            <consortium name="The Broad Institute Genome Sequencing Center for Infectious Disease"/>
            <person name="Wu L."/>
            <person name="Ma J."/>
        </authorList>
    </citation>
    <scope>NUCLEOTIDE SEQUENCE [LARGE SCALE GENOMIC DNA]</scope>
    <source>
        <strain evidence="6">CGMCC 1.19061</strain>
    </source>
</reference>